<dbReference type="EMBL" id="KQ252976">
    <property type="protein sequence ID" value="KNC69873.1"/>
    <property type="molecule type" value="Genomic_DNA"/>
</dbReference>
<dbReference type="Proteomes" id="UP000054560">
    <property type="component" value="Unassembled WGS sequence"/>
</dbReference>
<evidence type="ECO:0000313" key="2">
    <source>
        <dbReference type="Proteomes" id="UP000054560"/>
    </source>
</evidence>
<name>A0A0L0F149_9EUKA</name>
<protein>
    <submittedName>
        <fullName evidence="1">Uncharacterized protein</fullName>
    </submittedName>
</protein>
<accession>A0A0L0F149</accession>
<dbReference type="AlphaFoldDB" id="A0A0L0F149"/>
<dbReference type="GeneID" id="25918112"/>
<keyword evidence="2" id="KW-1185">Reference proteome</keyword>
<organism evidence="1 2">
    <name type="scientific">Sphaeroforma arctica JP610</name>
    <dbReference type="NCBI Taxonomy" id="667725"/>
    <lineage>
        <taxon>Eukaryota</taxon>
        <taxon>Ichthyosporea</taxon>
        <taxon>Ichthyophonida</taxon>
        <taxon>Sphaeroforma</taxon>
    </lineage>
</organism>
<sequence length="68" mass="7779">MFSRSLQLVPRRESTTFEVNNASYRDELEKKKGESLTARIALFFASVAEPKDIFEAPREAHIPVPNNQ</sequence>
<gene>
    <name evidence="1" type="ORF">SARC_17608</name>
</gene>
<proteinExistence type="predicted"/>
<feature type="non-terminal residue" evidence="1">
    <location>
        <position position="68"/>
    </location>
</feature>
<evidence type="ECO:0000313" key="1">
    <source>
        <dbReference type="EMBL" id="KNC69873.1"/>
    </source>
</evidence>
<dbReference type="RefSeq" id="XP_014143775.1">
    <property type="nucleotide sequence ID" value="XM_014288300.1"/>
</dbReference>
<reference evidence="1 2" key="1">
    <citation type="submission" date="2011-02" db="EMBL/GenBank/DDBJ databases">
        <title>The Genome Sequence of Sphaeroforma arctica JP610.</title>
        <authorList>
            <consortium name="The Broad Institute Genome Sequencing Platform"/>
            <person name="Russ C."/>
            <person name="Cuomo C."/>
            <person name="Young S.K."/>
            <person name="Zeng Q."/>
            <person name="Gargeya S."/>
            <person name="Alvarado L."/>
            <person name="Berlin A."/>
            <person name="Chapman S.B."/>
            <person name="Chen Z."/>
            <person name="Freedman E."/>
            <person name="Gellesch M."/>
            <person name="Goldberg J."/>
            <person name="Griggs A."/>
            <person name="Gujja S."/>
            <person name="Heilman E."/>
            <person name="Heiman D."/>
            <person name="Howarth C."/>
            <person name="Mehta T."/>
            <person name="Neiman D."/>
            <person name="Pearson M."/>
            <person name="Roberts A."/>
            <person name="Saif S."/>
            <person name="Shea T."/>
            <person name="Shenoy N."/>
            <person name="Sisk P."/>
            <person name="Stolte C."/>
            <person name="Sykes S."/>
            <person name="White J."/>
            <person name="Yandava C."/>
            <person name="Burger G."/>
            <person name="Gray M.W."/>
            <person name="Holland P.W.H."/>
            <person name="King N."/>
            <person name="Lang F.B.F."/>
            <person name="Roger A.J."/>
            <person name="Ruiz-Trillo I."/>
            <person name="Haas B."/>
            <person name="Nusbaum C."/>
            <person name="Birren B."/>
        </authorList>
    </citation>
    <scope>NUCLEOTIDE SEQUENCE [LARGE SCALE GENOMIC DNA]</scope>
    <source>
        <strain evidence="1 2">JP610</strain>
    </source>
</reference>